<accession>A0ACB9WB93</accession>
<gene>
    <name evidence="1" type="ORF">KUCAC02_019134</name>
</gene>
<name>A0ACB9WB93_CHAAC</name>
<evidence type="ECO:0000313" key="1">
    <source>
        <dbReference type="EMBL" id="KAI4810295.1"/>
    </source>
</evidence>
<dbReference type="EMBL" id="CM043801">
    <property type="protein sequence ID" value="KAI4810295.1"/>
    <property type="molecule type" value="Genomic_DNA"/>
</dbReference>
<reference evidence="1" key="1">
    <citation type="submission" date="2022-05" db="EMBL/GenBank/DDBJ databases">
        <title>Chromosome-level genome of Chaenocephalus aceratus.</title>
        <authorList>
            <person name="Park H."/>
        </authorList>
    </citation>
    <scope>NUCLEOTIDE SEQUENCE</scope>
    <source>
        <strain evidence="1">KU_202001</strain>
    </source>
</reference>
<comment type="caution">
    <text evidence="1">The sequence shown here is derived from an EMBL/GenBank/DDBJ whole genome shotgun (WGS) entry which is preliminary data.</text>
</comment>
<protein>
    <submittedName>
        <fullName evidence="1">Uncharacterized protein</fullName>
    </submittedName>
</protein>
<organism evidence="1 2">
    <name type="scientific">Chaenocephalus aceratus</name>
    <name type="common">Blackfin icefish</name>
    <name type="synonym">Chaenichthys aceratus</name>
    <dbReference type="NCBI Taxonomy" id="36190"/>
    <lineage>
        <taxon>Eukaryota</taxon>
        <taxon>Metazoa</taxon>
        <taxon>Chordata</taxon>
        <taxon>Craniata</taxon>
        <taxon>Vertebrata</taxon>
        <taxon>Euteleostomi</taxon>
        <taxon>Actinopterygii</taxon>
        <taxon>Neopterygii</taxon>
        <taxon>Teleostei</taxon>
        <taxon>Neoteleostei</taxon>
        <taxon>Acanthomorphata</taxon>
        <taxon>Eupercaria</taxon>
        <taxon>Perciformes</taxon>
        <taxon>Notothenioidei</taxon>
        <taxon>Channichthyidae</taxon>
        <taxon>Chaenocephalus</taxon>
    </lineage>
</organism>
<dbReference type="Proteomes" id="UP001057452">
    <property type="component" value="Chromosome 17"/>
</dbReference>
<proteinExistence type="predicted"/>
<sequence length="767" mass="85222">MFCEPCRHFPSISDKTCSLYKGNSTFRKTLLDCHDPSKKHEMCAAASQAKIDGENSVVAPILRGLSKMQDELRAGMSNLFHVAYFVVKSERSFTDFPVLVDLNRRTGAKMPLCYHHDKACARFFVDIYQFIYDPILAEVKSARFFSVMIDGATDKAILEQEIVYVRYLDSTKRPKNVFFSIEHVKRANAKGLYALIMGAFARGRVDDWKKRLVGFGADEAAVNFGKDNGVQALLKRDIAYLIALHCVAHRAERGLVDSLKELDKLKALHQNLKWLYKHYKFSPKALHELRLVAEALEEKVLKPTNLAGARFLPYIHKANKIVCESYAVFVTYFQDLISTERRPKPSPKVRGRAYRILTFLMDYDNVLFSYFMRDTFEALSELSLNFQKDSLTVCDAVEALETCSLKLVDLQFQPTEGMQEVIDAVSETGLFRGTKLNVTTKMLKSEFILYKSYAAARTLRMPQIFSGILCDTERCKQYKGLSILFEIYLVLAVNTAVCERGFSCMKRVKNDWRSCLGTEQLSRLMFSSIEGPSMDNFDAAGAVEKWWTSGNRARRLGFNPWQKEQEQEIRDDLYEDLMCSWMTVCLDAEHSTSAPTTIPSPSLDAEHSTSAPTTIPSPSLDAEHSTSAPTTIPSPSLDAEHSTSAPTTIPSPSLDAEHSTSAPPTIPSPSLDAEHSTSAPTTIPSPSLDAEHSTSAPTTIPSPSPKAKPLTSAPTTIPSSSPEDQPSSSTYAVLLPTSPAIQPSTGPATPAAQTKRTAAAKKKQGRF</sequence>
<keyword evidence="2" id="KW-1185">Reference proteome</keyword>
<evidence type="ECO:0000313" key="2">
    <source>
        <dbReference type="Proteomes" id="UP001057452"/>
    </source>
</evidence>